<reference evidence="1 2" key="1">
    <citation type="journal article" date="2014" name="BMC Genomics">
        <title>Genome and secretome analysis of the hemibiotrophic fungal pathogen, Moniliophthora roreri, which causes frosty pod rot disease of cacao: mechanisms of the biotrophic and necrotrophic phases.</title>
        <authorList>
            <person name="Meinhardt L.W."/>
            <person name="Costa G.G.L."/>
            <person name="Thomazella D.P.T."/>
            <person name="Teixeira P.J.P.L."/>
            <person name="Carazzolle M.F."/>
            <person name="Schuster S.C."/>
            <person name="Carlson J.E."/>
            <person name="Guiltinan M.J."/>
            <person name="Mieczkowski P."/>
            <person name="Farmer A."/>
            <person name="Ramaraj T."/>
            <person name="Crozier J."/>
            <person name="Davis R.E."/>
            <person name="Shao J."/>
            <person name="Melnick R.L."/>
            <person name="Pereira G.A.G."/>
            <person name="Bailey B.A."/>
        </authorList>
    </citation>
    <scope>NUCLEOTIDE SEQUENCE [LARGE SCALE GENOMIC DNA]</scope>
    <source>
        <strain evidence="1 2">MCA 2997</strain>
    </source>
</reference>
<dbReference type="EMBL" id="AWSO01002171">
    <property type="protein sequence ID" value="ESK81905.1"/>
    <property type="molecule type" value="Genomic_DNA"/>
</dbReference>
<organism evidence="1 2">
    <name type="scientific">Moniliophthora roreri (strain MCA 2997)</name>
    <name type="common">Cocoa frosty pod rot fungus</name>
    <name type="synonym">Crinipellis roreri</name>
    <dbReference type="NCBI Taxonomy" id="1381753"/>
    <lineage>
        <taxon>Eukaryota</taxon>
        <taxon>Fungi</taxon>
        <taxon>Dikarya</taxon>
        <taxon>Basidiomycota</taxon>
        <taxon>Agaricomycotina</taxon>
        <taxon>Agaricomycetes</taxon>
        <taxon>Agaricomycetidae</taxon>
        <taxon>Agaricales</taxon>
        <taxon>Marasmiineae</taxon>
        <taxon>Marasmiaceae</taxon>
        <taxon>Moniliophthora</taxon>
    </lineage>
</organism>
<keyword evidence="2" id="KW-1185">Reference proteome</keyword>
<proteinExistence type="predicted"/>
<protein>
    <submittedName>
        <fullName evidence="1">Uncharacterized protein</fullName>
    </submittedName>
</protein>
<evidence type="ECO:0000313" key="2">
    <source>
        <dbReference type="Proteomes" id="UP000017559"/>
    </source>
</evidence>
<dbReference type="HOGENOM" id="CLU_145148_0_0_1"/>
<dbReference type="KEGG" id="mrr:Moror_692"/>
<name>V2WNV8_MONRO</name>
<evidence type="ECO:0000313" key="1">
    <source>
        <dbReference type="EMBL" id="ESK81905.1"/>
    </source>
</evidence>
<feature type="non-terminal residue" evidence="1">
    <location>
        <position position="152"/>
    </location>
</feature>
<gene>
    <name evidence="1" type="ORF">Moror_692</name>
</gene>
<dbReference type="Proteomes" id="UP000017559">
    <property type="component" value="Unassembled WGS sequence"/>
</dbReference>
<accession>V2WNV8</accession>
<sequence length="152" mass="17201">MPREFVDTSVYSAFLEHLSLVPANTDSNGDSTCKSCGEVPLRFEGSVICKSVDGSAIKDDEINDFRAAVASLRFRILRIPRATSSFGDTMEDKYIIPVMKFIEQYVFKSKFVRIWYELEEVNEDAHEITVYTSRIHSTSSSMRDALVTLLVV</sequence>
<dbReference type="AlphaFoldDB" id="V2WNV8"/>
<dbReference type="OrthoDB" id="3092001at2759"/>
<comment type="caution">
    <text evidence="1">The sequence shown here is derived from an EMBL/GenBank/DDBJ whole genome shotgun (WGS) entry which is preliminary data.</text>
</comment>